<dbReference type="SUPFAM" id="SSF49899">
    <property type="entry name" value="Concanavalin A-like lectins/glucanases"/>
    <property type="match status" value="1"/>
</dbReference>
<dbReference type="EMBL" id="JAOZEW010000008">
    <property type="protein sequence ID" value="MCV9927799.1"/>
    <property type="molecule type" value="Genomic_DNA"/>
</dbReference>
<dbReference type="Gene3D" id="3.40.50.200">
    <property type="entry name" value="Peptidase S8/S53 domain"/>
    <property type="match status" value="1"/>
</dbReference>
<dbReference type="InterPro" id="IPR023828">
    <property type="entry name" value="Peptidase_S8_Ser-AS"/>
</dbReference>
<evidence type="ECO:0000256" key="7">
    <source>
        <dbReference type="PROSITE-ProRule" id="PRU01240"/>
    </source>
</evidence>
<proteinExistence type="inferred from homology"/>
<evidence type="ECO:0000256" key="3">
    <source>
        <dbReference type="ARBA" id="ARBA00022729"/>
    </source>
</evidence>
<dbReference type="RefSeq" id="WP_264205933.1">
    <property type="nucleotide sequence ID" value="NZ_JAOZEW010000008.1"/>
</dbReference>
<dbReference type="InterPro" id="IPR013320">
    <property type="entry name" value="ConA-like_dom_sf"/>
</dbReference>
<dbReference type="GO" id="GO:0005975">
    <property type="term" value="P:carbohydrate metabolic process"/>
    <property type="evidence" value="ECO:0007669"/>
    <property type="project" value="UniProtKB-ARBA"/>
</dbReference>
<accession>A0A9X2YV29</accession>
<dbReference type="SUPFAM" id="SSF49854">
    <property type="entry name" value="Spermadhesin, CUB domain"/>
    <property type="match status" value="1"/>
</dbReference>
<dbReference type="NCBIfam" id="TIGR04183">
    <property type="entry name" value="Por_Secre_tail"/>
    <property type="match status" value="1"/>
</dbReference>
<feature type="active site" description="Charge relay system" evidence="7">
    <location>
        <position position="246"/>
    </location>
</feature>
<dbReference type="GO" id="GO:0004553">
    <property type="term" value="F:hydrolase activity, hydrolyzing O-glycosyl compounds"/>
    <property type="evidence" value="ECO:0007669"/>
    <property type="project" value="UniProtKB-ARBA"/>
</dbReference>
<dbReference type="PROSITE" id="PS51892">
    <property type="entry name" value="SUBTILASE"/>
    <property type="match status" value="1"/>
</dbReference>
<gene>
    <name evidence="10" type="ORF">OIU83_09060</name>
</gene>
<keyword evidence="2 7" id="KW-0645">Protease</keyword>
<dbReference type="SMART" id="SM00042">
    <property type="entry name" value="CUB"/>
    <property type="match status" value="1"/>
</dbReference>
<dbReference type="Proteomes" id="UP001151079">
    <property type="component" value="Unassembled WGS sequence"/>
</dbReference>
<reference evidence="10" key="1">
    <citation type="submission" date="2022-10" db="EMBL/GenBank/DDBJ databases">
        <title>Two novel species of Flavobacterium.</title>
        <authorList>
            <person name="Liu Q."/>
            <person name="Xin Y.-H."/>
        </authorList>
    </citation>
    <scope>NUCLEOTIDE SEQUENCE</scope>
    <source>
        <strain evidence="10">LS1R49</strain>
    </source>
</reference>
<protein>
    <submittedName>
        <fullName evidence="10">S8 family serine peptidase</fullName>
    </submittedName>
</protein>
<keyword evidence="5 7" id="KW-0720">Serine protease</keyword>
<dbReference type="Gene3D" id="2.60.120.380">
    <property type="match status" value="1"/>
</dbReference>
<feature type="signal peptide" evidence="8">
    <location>
        <begin position="1"/>
        <end position="19"/>
    </location>
</feature>
<evidence type="ECO:0000256" key="1">
    <source>
        <dbReference type="ARBA" id="ARBA00011073"/>
    </source>
</evidence>
<comment type="similarity">
    <text evidence="1 7">Belongs to the peptidase S8 family.</text>
</comment>
<evidence type="ECO:0000259" key="9">
    <source>
        <dbReference type="PROSITE" id="PS01180"/>
    </source>
</evidence>
<evidence type="ECO:0000256" key="5">
    <source>
        <dbReference type="ARBA" id="ARBA00022825"/>
    </source>
</evidence>
<dbReference type="GO" id="GO:0004252">
    <property type="term" value="F:serine-type endopeptidase activity"/>
    <property type="evidence" value="ECO:0007669"/>
    <property type="project" value="UniProtKB-UniRule"/>
</dbReference>
<evidence type="ECO:0000256" key="6">
    <source>
        <dbReference type="ARBA" id="ARBA00023157"/>
    </source>
</evidence>
<feature type="chain" id="PRO_5040724111" evidence="8">
    <location>
        <begin position="20"/>
        <end position="2300"/>
    </location>
</feature>
<sequence length="2300" mass="247660">MKKKLLTLIMMFLVIIAWSQSIPQDDFSISINGNKVSTTANFKQQVKELKRTTSKQSSRTEYSLLQFKQIPSIEEQQKLQNQGITLLRYLSNNAYYAAIDSEFYTKGNVSDNIRTVITVDPKYKLDPMIVDNAIPDYAQEGNNIKVVVSYFKGVDSKIISQDLASQFVKSVKNDPSFNEVYLEVTKDKLEEIAKFNWVQNIELVPAPVESDNRPGVTSHKANVLGSSIAGLGYGLTGKGVKVGVWDGNLENHKDHTGRVTIKEYESNSSHGEHVSGTIGGAGLLDPRAKGMAPEVKMYGWNFNTQSNGLANYQERALSVQQDDIEITSNSYGINLTSGFNTNRYNNGDRGDDDVTVTYPYLLNIYSNGNAQTAYPGGFNTSTKNSKNALHVAANDPNDIISSYSSFGPTIDGRLVPQIAAVGTDVYSLDYSNSYQVMSGTSMATPGTTGTVALLYERYKNINGTRPLASLMKALVANTAKDVGNPGPDYKYGFGNLNGLRAVKVIDKNMFYTASVANGATYEKDIVVPAGLVKLKVMLAYSDIGTTPGSSSIQINDLDIKIVKDGITTLPWILNPTTPNTNATRGVDNMNNIEQVTLDNPAPGTYKIIVTGKMVPFASQQFSVVYDYVAPELILTYPIGGEKFNTESTEYIRWDYEGEPKNFTIEYSVDGGANYSIIAADVPSAARNFAWKVPAAIVANSKIRISAGTKTDASKEVFNIIAEPKNLVIAPAVCGTSSYKMDWDPIAGAKYEVLKMNGYKFDVVATVTDPTYTFANVTVGEDNWFSVRTVDIATGIVSERVHAVNVEPVSQPVLNAASLPFAEDFNNRKATNYVFSKGRTGEVKYEYVNAQFLDGVKMAGSAGTALAPWVTSPKNNVAFTNNPDYIKKVTFCDIDATSLAGKALRLKFFLEWANVTLAGVDKNLFRVTVNGIPVLSHENQGVYGESPSYSDKELTYDLSAYAGTTFSVAFETVSDNDFVATNSGNVYSATYIDNVEIFEATATDLALSSFTPNTGFTATETVQVKVFNNSPVAVSNIPVSYKINNAAAVVETIAGPVGPLSEVTYDFTQKANFSVPGVYTVVANVNYPGDAVLDNNTITKNVNNTGSDIAMGSAASVTTCSAAFTDSGTRYGNYADNLTQTIIFRPATLGSSIKVDFEAFDVEADYDYLYVYNGTVVNAGTLIGTFTGNTLPPSLTSTAVGGELTFRFISDGGVTEAGWVANISCVAKPLVNDAGIVSIVSPELIGKKSNTHDITIRVNNLGPVALTNYPVFYQVNGGAKVTETVPAIAPYATVSFTFVTKADLSIVDAEYKIKSGVDLADDNSANDVIEKIVSNKNDLPVHTNTDGYAISKLKWNDVINTSGTTAYSDFKNIKIPVYTGFTYQPEVTITKTETPITRNQTSSVGVFTMMVIDLNGDGNLTDEFYAGNFWVNTEVSSTSPAIPSTTSTHYFRNFSTLTGGLTIPVGTTAGEKLMRIVHMYRSPNEYFNVNLGPTFDGLTSSRSDFEVEEYTINVLPFTAADASVERVVAPTKPGNAPVSVTASLRNYSTAPISNFPVAYKINGANEVVENVVGPIAAGGTVNFSFATKANLGAPGDYTIEVYTKLAGDTDVTNDSKSVTLSHVANFITNVTGTFDGVNDFVKTDITPALNLTNNYTFEAWINQKQPSVFGRVIDKSTVLAFIHNNSSLSIYKENSLVLSITTPTGSYVINTGLNSIKQKTWHHIAFTVSAGNVYTVYIDGVSVPYTSTGTANAASSNATAAAYFGNNAGLARGLNGNIDEIRIWSGVRNQATISANTMTKYGVDEPGLLAYYSFTEGDKQFVFDVASADNTAVVTNADTNGLGEGKFWNVPVLLQKLDFVNQLSSSYDEGNKTYTILLNDGADITAAVANLSIGMKSIAKVNGVTQVSGITPNDYTNPVTLTVEGVGFNTGITETYIIKVLTGLSNESKLLSYDFKTASNLGLAQEINTDIVGSNATKTLSFGTDVSNLIADFSVSTGAELYIDGVKQLNSKAVVSDYTNSFLVSVVSENKLSKTNYTVTLNANNPDANIIAYSVANQIGTSVIDPVLKTVKVFVNNNANLSALVPVFQISDFATLRIGTYFQNSGVTTLNYVLPVIYNVTAQNGVIENWIVTIEKAKPTITLLGNTVVSLDKGCPYVEAGFTALDNLNVDITPGVIVTGTVDVNTPGQYILTYTVKDALLNETVVTRTINVSSTVCALGVPTNAIDGFVIYPNPVKDGKVYVQTTSTSKKNIRISDMSGKIVFTIETENKELNVNSLPTGVYIIKVEQDGNASTQKLIIE</sequence>
<feature type="domain" description="CUB" evidence="9">
    <location>
        <begin position="1110"/>
        <end position="1225"/>
    </location>
</feature>
<dbReference type="InterPro" id="IPR008979">
    <property type="entry name" value="Galactose-bd-like_sf"/>
</dbReference>
<dbReference type="Pfam" id="PF00082">
    <property type="entry name" value="Peptidase_S8"/>
    <property type="match status" value="1"/>
</dbReference>
<dbReference type="InterPro" id="IPR036852">
    <property type="entry name" value="Peptidase_S8/S53_dom_sf"/>
</dbReference>
<name>A0A9X2YV29_9FLAO</name>
<evidence type="ECO:0000256" key="2">
    <source>
        <dbReference type="ARBA" id="ARBA00022670"/>
    </source>
</evidence>
<keyword evidence="6" id="KW-1015">Disulfide bond</keyword>
<dbReference type="InterPro" id="IPR013783">
    <property type="entry name" value="Ig-like_fold"/>
</dbReference>
<dbReference type="Pfam" id="PF13385">
    <property type="entry name" value="Laminin_G_3"/>
    <property type="match status" value="1"/>
</dbReference>
<dbReference type="Pfam" id="PF18962">
    <property type="entry name" value="Por_Secre_tail"/>
    <property type="match status" value="1"/>
</dbReference>
<dbReference type="CDD" id="cd00041">
    <property type="entry name" value="CUB"/>
    <property type="match status" value="1"/>
</dbReference>
<evidence type="ECO:0000256" key="4">
    <source>
        <dbReference type="ARBA" id="ARBA00022801"/>
    </source>
</evidence>
<feature type="active site" description="Charge relay system" evidence="7">
    <location>
        <position position="441"/>
    </location>
</feature>
<dbReference type="InterPro" id="IPR000859">
    <property type="entry name" value="CUB_dom"/>
</dbReference>
<dbReference type="Pfam" id="PF16403">
    <property type="entry name" value="Bact_surface_Ig-like"/>
    <property type="match status" value="1"/>
</dbReference>
<organism evidence="10 11">
    <name type="scientific">Flavobacterium shii</name>
    <dbReference type="NCBI Taxonomy" id="2987687"/>
    <lineage>
        <taxon>Bacteria</taxon>
        <taxon>Pseudomonadati</taxon>
        <taxon>Bacteroidota</taxon>
        <taxon>Flavobacteriia</taxon>
        <taxon>Flavobacteriales</taxon>
        <taxon>Flavobacteriaceae</taxon>
        <taxon>Flavobacterium</taxon>
    </lineage>
</organism>
<keyword evidence="4 7" id="KW-0378">Hydrolase</keyword>
<dbReference type="PRINTS" id="PR00723">
    <property type="entry name" value="SUBTILISIN"/>
</dbReference>
<evidence type="ECO:0000313" key="11">
    <source>
        <dbReference type="Proteomes" id="UP001151079"/>
    </source>
</evidence>
<feature type="active site" description="Charge relay system" evidence="7">
    <location>
        <position position="270"/>
    </location>
</feature>
<dbReference type="InterPro" id="IPR035914">
    <property type="entry name" value="Sperma_CUB_dom_sf"/>
</dbReference>
<dbReference type="SUPFAM" id="SSF49785">
    <property type="entry name" value="Galactose-binding domain-like"/>
    <property type="match status" value="1"/>
</dbReference>
<dbReference type="InterPro" id="IPR032179">
    <property type="entry name" value="Cry22Aa_Ig-like"/>
</dbReference>
<dbReference type="Gene3D" id="2.60.40.10">
    <property type="entry name" value="Immunoglobulins"/>
    <property type="match status" value="2"/>
</dbReference>
<dbReference type="InterPro" id="IPR015500">
    <property type="entry name" value="Peptidase_S8_subtilisin-rel"/>
</dbReference>
<dbReference type="Gene3D" id="2.60.40.2340">
    <property type="match status" value="3"/>
</dbReference>
<dbReference type="SUPFAM" id="SSF52743">
    <property type="entry name" value="Subtilisin-like"/>
    <property type="match status" value="1"/>
</dbReference>
<keyword evidence="3 8" id="KW-0732">Signal</keyword>
<dbReference type="InterPro" id="IPR026444">
    <property type="entry name" value="Secre_tail"/>
</dbReference>
<dbReference type="InterPro" id="IPR000209">
    <property type="entry name" value="Peptidase_S8/S53_dom"/>
</dbReference>
<dbReference type="InterPro" id="IPR050131">
    <property type="entry name" value="Peptidase_S8_subtilisin-like"/>
</dbReference>
<evidence type="ECO:0000313" key="10">
    <source>
        <dbReference type="EMBL" id="MCV9927799.1"/>
    </source>
</evidence>
<keyword evidence="11" id="KW-1185">Reference proteome</keyword>
<dbReference type="GO" id="GO:0006508">
    <property type="term" value="P:proteolysis"/>
    <property type="evidence" value="ECO:0007669"/>
    <property type="project" value="UniProtKB-KW"/>
</dbReference>
<comment type="caution">
    <text evidence="10">The sequence shown here is derived from an EMBL/GenBank/DDBJ whole genome shotgun (WGS) entry which is preliminary data.</text>
</comment>
<evidence type="ECO:0000256" key="8">
    <source>
        <dbReference type="SAM" id="SignalP"/>
    </source>
</evidence>
<dbReference type="PROSITE" id="PS00138">
    <property type="entry name" value="SUBTILASE_SER"/>
    <property type="match status" value="1"/>
</dbReference>
<dbReference type="Gene3D" id="2.60.120.290">
    <property type="entry name" value="Spermadhesin, CUB domain"/>
    <property type="match status" value="1"/>
</dbReference>
<dbReference type="Gene3D" id="2.60.120.200">
    <property type="match status" value="1"/>
</dbReference>
<dbReference type="PANTHER" id="PTHR43806:SF11">
    <property type="entry name" value="CEREVISIN-RELATED"/>
    <property type="match status" value="1"/>
</dbReference>
<dbReference type="PROSITE" id="PS01180">
    <property type="entry name" value="CUB"/>
    <property type="match status" value="1"/>
</dbReference>
<dbReference type="PANTHER" id="PTHR43806">
    <property type="entry name" value="PEPTIDASE S8"/>
    <property type="match status" value="1"/>
</dbReference>